<dbReference type="Proteomes" id="UP001549691">
    <property type="component" value="Unassembled WGS sequence"/>
</dbReference>
<reference evidence="8 9" key="1">
    <citation type="submission" date="2024-07" db="EMBL/GenBank/DDBJ databases">
        <title>Uliginosibacterium flavum JJ3220;KACC:17644.</title>
        <authorList>
            <person name="Kim M.K."/>
        </authorList>
    </citation>
    <scope>NUCLEOTIDE SEQUENCE [LARGE SCALE GENOMIC DNA]</scope>
    <source>
        <strain evidence="8 9">KACC:17644</strain>
    </source>
</reference>
<evidence type="ECO:0000256" key="5">
    <source>
        <dbReference type="HAMAP-Rule" id="MF_00445"/>
    </source>
</evidence>
<comment type="subcellular location">
    <subcellularLocation>
        <location evidence="5">Cell membrane</location>
        <topology evidence="5">Multi-pass membrane protein</topology>
    </subcellularLocation>
    <subcellularLocation>
        <location evidence="1">Endomembrane system</location>
        <topology evidence="1">Multi-pass membrane protein</topology>
    </subcellularLocation>
    <subcellularLocation>
        <location evidence="6">Membrane</location>
        <topology evidence="6">Multi-pass membrane protein</topology>
    </subcellularLocation>
</comment>
<keyword evidence="5" id="KW-1278">Translocase</keyword>
<feature type="transmembrane region" description="Helical" evidence="5">
    <location>
        <begin position="284"/>
        <end position="302"/>
    </location>
</feature>
<feature type="transmembrane region" description="Helical" evidence="5">
    <location>
        <begin position="333"/>
        <end position="352"/>
    </location>
</feature>
<evidence type="ECO:0000256" key="3">
    <source>
        <dbReference type="ARBA" id="ARBA00022989"/>
    </source>
</evidence>
<dbReference type="InterPro" id="IPR010096">
    <property type="entry name" value="NADH-Q_OxRdtase_suN/2"/>
</dbReference>
<evidence type="ECO:0000313" key="9">
    <source>
        <dbReference type="Proteomes" id="UP001549691"/>
    </source>
</evidence>
<sequence length="518" mass="55726">MEFQIPSFSPAAPEITVAAIGLFMLLLVSFARRSASQITYYLTHAALLIGAGVTIFVGRDFSATVGKLYAQAPLGEFIRNIGQIALGYLGSSEPQFTFGQMYLADPLGDLLKIAVCAAVALVLVYGRRYLQDRKLESPEYYLLVLFATLGIMVLISAASLITVYVGLELLSLSSYALVAINRDSVRSTEAAMKYFVLGALASGLLLYGMSMVYGATQSLGLVDVGLALVDPQTANRTVLLFGLVFLVAGIAFKLGVVPFHMWIPDVYEGAPTAVTLFIASASKLAAFAMLCRLLAFGLWGLVDHWKLMLLFVGVSSIILGNISAIAQTNLKRMLAYSGISHMGFLLLGFASTSLNGSTIAYVSALFYALSYMLTTLAGFGVMLLMSRAGFEAEDIDDLKGLNKRSSWWAGMMAIVMFSMAGIPFFLGFFAKFFVLQALWSAGHASLAVLAVAMSLIGAFYYLRIVKVMFFDEPVNLAPIEAGRGVRTVLSANVLALAVFGLFPGFLVQLCVIVIQSVQ</sequence>
<feature type="transmembrane region" description="Helical" evidence="5">
    <location>
        <begin position="441"/>
        <end position="462"/>
    </location>
</feature>
<protein>
    <recommendedName>
        <fullName evidence="5">NADH-quinone oxidoreductase subunit N</fullName>
        <ecNumber evidence="5">7.1.1.-</ecNumber>
    </recommendedName>
    <alternativeName>
        <fullName evidence="5">NADH dehydrogenase I subunit N</fullName>
    </alternativeName>
    <alternativeName>
        <fullName evidence="5">NDH-1 subunit N</fullName>
    </alternativeName>
</protein>
<keyword evidence="5" id="KW-0813">Transport</keyword>
<dbReference type="NCBIfam" id="TIGR01770">
    <property type="entry name" value="NDH_I_N"/>
    <property type="match status" value="1"/>
</dbReference>
<comment type="subunit">
    <text evidence="5">NDH-1 is composed of 14 different subunits. Subunits NuoA, H, J, K, L, M, N constitute the membrane sector of the complex.</text>
</comment>
<keyword evidence="2 5" id="KW-0812">Transmembrane</keyword>
<feature type="transmembrane region" description="Helical" evidence="5">
    <location>
        <begin position="238"/>
        <end position="263"/>
    </location>
</feature>
<evidence type="ECO:0000256" key="4">
    <source>
        <dbReference type="ARBA" id="ARBA00023136"/>
    </source>
</evidence>
<feature type="transmembrane region" description="Helical" evidence="5">
    <location>
        <begin position="110"/>
        <end position="128"/>
    </location>
</feature>
<feature type="domain" description="NADH:quinone oxidoreductase/Mrp antiporter transmembrane" evidence="7">
    <location>
        <begin position="157"/>
        <end position="456"/>
    </location>
</feature>
<comment type="caution">
    <text evidence="8">The sequence shown here is derived from an EMBL/GenBank/DDBJ whole genome shotgun (WGS) entry which is preliminary data.</text>
</comment>
<evidence type="ECO:0000256" key="1">
    <source>
        <dbReference type="ARBA" id="ARBA00004127"/>
    </source>
</evidence>
<dbReference type="InterPro" id="IPR001750">
    <property type="entry name" value="ND/Mrp_TM"/>
</dbReference>
<proteinExistence type="inferred from homology"/>
<dbReference type="NCBIfam" id="NF004442">
    <property type="entry name" value="PRK05777.1-5"/>
    <property type="match status" value="1"/>
</dbReference>
<feature type="transmembrane region" description="Helical" evidence="5">
    <location>
        <begin position="364"/>
        <end position="385"/>
    </location>
</feature>
<keyword evidence="5" id="KW-0830">Ubiquinone</keyword>
<feature type="transmembrane region" description="Helical" evidence="5">
    <location>
        <begin position="406"/>
        <end position="429"/>
    </location>
</feature>
<comment type="catalytic activity">
    <reaction evidence="5">
        <text>a quinone + NADH + 5 H(+)(in) = a quinol + NAD(+) + 4 H(+)(out)</text>
        <dbReference type="Rhea" id="RHEA:57888"/>
        <dbReference type="ChEBI" id="CHEBI:15378"/>
        <dbReference type="ChEBI" id="CHEBI:24646"/>
        <dbReference type="ChEBI" id="CHEBI:57540"/>
        <dbReference type="ChEBI" id="CHEBI:57945"/>
        <dbReference type="ChEBI" id="CHEBI:132124"/>
    </reaction>
</comment>
<dbReference type="PANTHER" id="PTHR22773">
    <property type="entry name" value="NADH DEHYDROGENASE"/>
    <property type="match status" value="1"/>
</dbReference>
<feature type="transmembrane region" description="Helical" evidence="5">
    <location>
        <begin position="194"/>
        <end position="215"/>
    </location>
</feature>
<dbReference type="EMBL" id="JBEWZI010000001">
    <property type="protein sequence ID" value="MET7012672.1"/>
    <property type="molecule type" value="Genomic_DNA"/>
</dbReference>
<feature type="transmembrane region" description="Helical" evidence="5">
    <location>
        <begin position="493"/>
        <end position="514"/>
    </location>
</feature>
<feature type="transmembrane region" description="Helical" evidence="5">
    <location>
        <begin position="140"/>
        <end position="158"/>
    </location>
</feature>
<keyword evidence="3 5" id="KW-1133">Transmembrane helix</keyword>
<name>A0ABV2TI14_9RHOO</name>
<dbReference type="EC" id="7.1.1.-" evidence="5"/>
<dbReference type="HAMAP" id="MF_00445">
    <property type="entry name" value="NDH1_NuoN_1"/>
    <property type="match status" value="1"/>
</dbReference>
<gene>
    <name evidence="5 8" type="primary">nuoN</name>
    <name evidence="8" type="ORF">ABXR19_00620</name>
</gene>
<comment type="function">
    <text evidence="5">NDH-1 shuttles electrons from NADH, via FMN and iron-sulfur (Fe-S) centers, to quinones in the respiratory chain. The immediate electron acceptor for the enzyme in this species is believed to be ubiquinone. Couples the redox reaction to proton translocation (for every two electrons transferred, four hydrogen ions are translocated across the cytoplasmic membrane), and thus conserves the redox energy in a proton gradient.</text>
</comment>
<evidence type="ECO:0000256" key="6">
    <source>
        <dbReference type="RuleBase" id="RU000320"/>
    </source>
</evidence>
<feature type="transmembrane region" description="Helical" evidence="5">
    <location>
        <begin position="38"/>
        <end position="58"/>
    </location>
</feature>
<keyword evidence="9" id="KW-1185">Reference proteome</keyword>
<feature type="transmembrane region" description="Helical" evidence="5">
    <location>
        <begin position="12"/>
        <end position="31"/>
    </location>
</feature>
<keyword evidence="5" id="KW-1003">Cell membrane</keyword>
<dbReference type="PRINTS" id="PR01434">
    <property type="entry name" value="NADHDHGNASE5"/>
</dbReference>
<comment type="similarity">
    <text evidence="5">Belongs to the complex I subunit 2 family.</text>
</comment>
<accession>A0ABV2TI14</accession>
<evidence type="ECO:0000313" key="8">
    <source>
        <dbReference type="EMBL" id="MET7012672.1"/>
    </source>
</evidence>
<evidence type="ECO:0000256" key="2">
    <source>
        <dbReference type="ARBA" id="ARBA00022692"/>
    </source>
</evidence>
<feature type="transmembrane region" description="Helical" evidence="5">
    <location>
        <begin position="308"/>
        <end position="326"/>
    </location>
</feature>
<evidence type="ECO:0000259" key="7">
    <source>
        <dbReference type="Pfam" id="PF00361"/>
    </source>
</evidence>
<keyword evidence="5" id="KW-0520">NAD</keyword>
<keyword evidence="5" id="KW-0874">Quinone</keyword>
<dbReference type="RefSeq" id="WP_354599349.1">
    <property type="nucleotide sequence ID" value="NZ_JBEWZI010000001.1"/>
</dbReference>
<organism evidence="8 9">
    <name type="scientific">Uliginosibacterium flavum</name>
    <dbReference type="NCBI Taxonomy" id="1396831"/>
    <lineage>
        <taxon>Bacteria</taxon>
        <taxon>Pseudomonadati</taxon>
        <taxon>Pseudomonadota</taxon>
        <taxon>Betaproteobacteria</taxon>
        <taxon>Rhodocyclales</taxon>
        <taxon>Zoogloeaceae</taxon>
        <taxon>Uliginosibacterium</taxon>
    </lineage>
</organism>
<keyword evidence="4 5" id="KW-0472">Membrane</keyword>
<dbReference type="Pfam" id="PF00361">
    <property type="entry name" value="Proton_antipo_M"/>
    <property type="match status" value="1"/>
</dbReference>